<reference evidence="3" key="1">
    <citation type="journal article" date="2019" name="Int. J. Syst. Evol. Microbiol.">
        <title>The Global Catalogue of Microorganisms (GCM) 10K type strain sequencing project: providing services to taxonomists for standard genome sequencing and annotation.</title>
        <authorList>
            <consortium name="The Broad Institute Genomics Platform"/>
            <consortium name="The Broad Institute Genome Sequencing Center for Infectious Disease"/>
            <person name="Wu L."/>
            <person name="Ma J."/>
        </authorList>
    </citation>
    <scope>NUCLEOTIDE SEQUENCE [LARGE SCALE GENOMIC DNA]</scope>
    <source>
        <strain evidence="3">CGMCC 4.7329</strain>
    </source>
</reference>
<keyword evidence="1" id="KW-1133">Transmembrane helix</keyword>
<dbReference type="Proteomes" id="UP000658127">
    <property type="component" value="Unassembled WGS sequence"/>
</dbReference>
<feature type="transmembrane region" description="Helical" evidence="1">
    <location>
        <begin position="94"/>
        <end position="124"/>
    </location>
</feature>
<keyword evidence="3" id="KW-1185">Reference proteome</keyword>
<organism evidence="2 3">
    <name type="scientific">Nocardia rhizosphaerihabitans</name>
    <dbReference type="NCBI Taxonomy" id="1691570"/>
    <lineage>
        <taxon>Bacteria</taxon>
        <taxon>Bacillati</taxon>
        <taxon>Actinomycetota</taxon>
        <taxon>Actinomycetes</taxon>
        <taxon>Mycobacteriales</taxon>
        <taxon>Nocardiaceae</taxon>
        <taxon>Nocardia</taxon>
    </lineage>
</organism>
<evidence type="ECO:0000256" key="1">
    <source>
        <dbReference type="SAM" id="Phobius"/>
    </source>
</evidence>
<dbReference type="RefSeq" id="WP_189032657.1">
    <property type="nucleotide sequence ID" value="NZ_BMNE01000006.1"/>
</dbReference>
<accession>A0ABQ2KQA9</accession>
<evidence type="ECO:0000313" key="2">
    <source>
        <dbReference type="EMBL" id="GGN90206.1"/>
    </source>
</evidence>
<comment type="caution">
    <text evidence="2">The sequence shown here is derived from an EMBL/GenBank/DDBJ whole genome shotgun (WGS) entry which is preliminary data.</text>
</comment>
<sequence>MFGLGVLDTAALSSDSPDGRPREVRRAQQLAVWQAIYCTGVAVAVIPAAALLPSDSVLLRYVGSAYLTAAAALLLALATLAFTVRSRYAHALGWYAAALVVLVGAFGVLTLPAVVVSVAVIVLLDRPASKAWFEVEETPEPLAFRGHVTRIPAVVRPLAGPVGTGWKSLLAER</sequence>
<feature type="transmembrane region" description="Helical" evidence="1">
    <location>
        <begin position="30"/>
        <end position="52"/>
    </location>
</feature>
<proteinExistence type="predicted"/>
<feature type="transmembrane region" description="Helical" evidence="1">
    <location>
        <begin position="58"/>
        <end position="82"/>
    </location>
</feature>
<protein>
    <submittedName>
        <fullName evidence="2">Uncharacterized protein</fullName>
    </submittedName>
</protein>
<evidence type="ECO:0000313" key="3">
    <source>
        <dbReference type="Proteomes" id="UP000658127"/>
    </source>
</evidence>
<keyword evidence="1" id="KW-0472">Membrane</keyword>
<dbReference type="EMBL" id="BMNE01000006">
    <property type="protein sequence ID" value="GGN90206.1"/>
    <property type="molecule type" value="Genomic_DNA"/>
</dbReference>
<gene>
    <name evidence="2" type="ORF">GCM10011610_49090</name>
</gene>
<keyword evidence="1" id="KW-0812">Transmembrane</keyword>
<name>A0ABQ2KQA9_9NOCA</name>